<dbReference type="PANTHER" id="PTHR35204">
    <property type="entry name" value="YALI0A21131P"/>
    <property type="match status" value="1"/>
</dbReference>
<dbReference type="PANTHER" id="PTHR35204:SF1">
    <property type="entry name" value="ENTEROTOXIN"/>
    <property type="match status" value="1"/>
</dbReference>
<evidence type="ECO:0000256" key="1">
    <source>
        <dbReference type="SAM" id="SignalP"/>
    </source>
</evidence>
<keyword evidence="1" id="KW-0732">Signal</keyword>
<dbReference type="EMBL" id="JAULSV010000002">
    <property type="protein sequence ID" value="KAK0653150.1"/>
    <property type="molecule type" value="Genomic_DNA"/>
</dbReference>
<reference evidence="2" key="1">
    <citation type="submission" date="2023-06" db="EMBL/GenBank/DDBJ databases">
        <title>Genome-scale phylogeny and comparative genomics of the fungal order Sordariales.</title>
        <authorList>
            <consortium name="Lawrence Berkeley National Laboratory"/>
            <person name="Hensen N."/>
            <person name="Bonometti L."/>
            <person name="Westerberg I."/>
            <person name="Brannstrom I.O."/>
            <person name="Guillou S."/>
            <person name="Cros-Aarteil S."/>
            <person name="Calhoun S."/>
            <person name="Haridas S."/>
            <person name="Kuo A."/>
            <person name="Mondo S."/>
            <person name="Pangilinan J."/>
            <person name="Riley R."/>
            <person name="Labutti K."/>
            <person name="Andreopoulos B."/>
            <person name="Lipzen A."/>
            <person name="Chen C."/>
            <person name="Yanf M."/>
            <person name="Daum C."/>
            <person name="Ng V."/>
            <person name="Clum A."/>
            <person name="Steindorff A."/>
            <person name="Ohm R."/>
            <person name="Martin F."/>
            <person name="Silar P."/>
            <person name="Natvig D."/>
            <person name="Lalanne C."/>
            <person name="Gautier V."/>
            <person name="Ament-Velasquez S.L."/>
            <person name="Kruys A."/>
            <person name="Hutchinson M.I."/>
            <person name="Powell A.J."/>
            <person name="Barry K."/>
            <person name="Miller A.N."/>
            <person name="Grigoriev I.V."/>
            <person name="Debuchy R."/>
            <person name="Gladieux P."/>
            <person name="Thoren M.H."/>
            <person name="Johannesson H."/>
        </authorList>
    </citation>
    <scope>NUCLEOTIDE SEQUENCE</scope>
    <source>
        <strain evidence="2">SMH2532-1</strain>
    </source>
</reference>
<feature type="signal peptide" evidence="1">
    <location>
        <begin position="1"/>
        <end position="22"/>
    </location>
</feature>
<evidence type="ECO:0000313" key="3">
    <source>
        <dbReference type="Proteomes" id="UP001174936"/>
    </source>
</evidence>
<sequence>MRMKVRQALLSAVAALSQLASSKSPIQPSAESARQNAFLIFNSVHSAMRQWGSSLHHNGMSLIPATIPRGTALYHGSAFNSTPIAPEWLAFEMEHAENFARSRPYGIWPNVSTHHDHRPRPMFDQDNAQRRLKNTPLAEENSKTIRGYFHTFLTTRPLHLLYVDGSSAGNTYLGTLDTQDYILRLLDPAEDNPFADYQRARELCALVTSWGYDGIIRMEIGFEIIWCDFSEGKGLETRSVVRSKGLEASEKWDPKKGREGVWRWARAAGERYDGIGGGRVKLDFSRMVSPLWYPVDVRNPDEKRAKEGLPRLVGMTREEREVVMGRVGAVAKAGGKGNGEGVDWQGVVDMVVARYSERLGYMASEEVEAGRFVEEVFAATNSYVEYPSAPGDVTVLNGGEGFAQECQRCAEQYLLPLEWKRASGDWTEEDEMLHAVISSVTQRICQTLFDVRTELESLQPGIVFGVASGDINDTERATMQKAVEQGRGMVRNLTAELRWTTWKKCRGCAANEVCFVAMWPFGRVSDHYEPSCFWHDNYWDLKVPTDPPGGGD</sequence>
<comment type="caution">
    <text evidence="2">The sequence shown here is derived from an EMBL/GenBank/DDBJ whole genome shotgun (WGS) entry which is preliminary data.</text>
</comment>
<feature type="chain" id="PRO_5041230895" evidence="1">
    <location>
        <begin position="23"/>
        <end position="552"/>
    </location>
</feature>
<dbReference type="Proteomes" id="UP001174936">
    <property type="component" value="Unassembled WGS sequence"/>
</dbReference>
<gene>
    <name evidence="2" type="ORF">B0T16DRAFT_427351</name>
</gene>
<evidence type="ECO:0000313" key="2">
    <source>
        <dbReference type="EMBL" id="KAK0653150.1"/>
    </source>
</evidence>
<accession>A0AA40CVK0</accession>
<name>A0AA40CVK0_9PEZI</name>
<organism evidence="2 3">
    <name type="scientific">Cercophora newfieldiana</name>
    <dbReference type="NCBI Taxonomy" id="92897"/>
    <lineage>
        <taxon>Eukaryota</taxon>
        <taxon>Fungi</taxon>
        <taxon>Dikarya</taxon>
        <taxon>Ascomycota</taxon>
        <taxon>Pezizomycotina</taxon>
        <taxon>Sordariomycetes</taxon>
        <taxon>Sordariomycetidae</taxon>
        <taxon>Sordariales</taxon>
        <taxon>Lasiosphaeriaceae</taxon>
        <taxon>Cercophora</taxon>
    </lineage>
</organism>
<dbReference type="AlphaFoldDB" id="A0AA40CVK0"/>
<dbReference type="InterPro" id="IPR038921">
    <property type="entry name" value="YOR389W-like"/>
</dbReference>
<keyword evidence="3" id="KW-1185">Reference proteome</keyword>
<proteinExistence type="predicted"/>
<protein>
    <submittedName>
        <fullName evidence="2">Uncharacterized protein</fullName>
    </submittedName>
</protein>